<dbReference type="AlphaFoldDB" id="A0A9Q3FYJ0"/>
<sequence length="94" mass="10555">THQNWHRITPTANPTTKDKKSRPCIYINKKIPSHQIIGHPQESSLLAVTTLLEFPNSIPQLALLSLYNPPTTFAGIQTLNQCLQTDTNTHHNGF</sequence>
<feature type="region of interest" description="Disordered" evidence="1">
    <location>
        <begin position="1"/>
        <end position="20"/>
    </location>
</feature>
<accession>A0A9Q3FYJ0</accession>
<evidence type="ECO:0000256" key="1">
    <source>
        <dbReference type="SAM" id="MobiDB-lite"/>
    </source>
</evidence>
<name>A0A9Q3FYJ0_9BASI</name>
<evidence type="ECO:0000313" key="2">
    <source>
        <dbReference type="EMBL" id="MBW0545987.1"/>
    </source>
</evidence>
<gene>
    <name evidence="2" type="ORF">O181_085702</name>
</gene>
<feature type="non-terminal residue" evidence="2">
    <location>
        <position position="1"/>
    </location>
</feature>
<proteinExistence type="predicted"/>
<protein>
    <submittedName>
        <fullName evidence="2">Uncharacterized protein</fullName>
    </submittedName>
</protein>
<dbReference type="Proteomes" id="UP000765509">
    <property type="component" value="Unassembled WGS sequence"/>
</dbReference>
<comment type="caution">
    <text evidence="2">The sequence shown here is derived from an EMBL/GenBank/DDBJ whole genome shotgun (WGS) entry which is preliminary data.</text>
</comment>
<organism evidence="2 3">
    <name type="scientific">Austropuccinia psidii MF-1</name>
    <dbReference type="NCBI Taxonomy" id="1389203"/>
    <lineage>
        <taxon>Eukaryota</taxon>
        <taxon>Fungi</taxon>
        <taxon>Dikarya</taxon>
        <taxon>Basidiomycota</taxon>
        <taxon>Pucciniomycotina</taxon>
        <taxon>Pucciniomycetes</taxon>
        <taxon>Pucciniales</taxon>
        <taxon>Sphaerophragmiaceae</taxon>
        <taxon>Austropuccinia</taxon>
    </lineage>
</organism>
<keyword evidence="3" id="KW-1185">Reference proteome</keyword>
<reference evidence="2" key="1">
    <citation type="submission" date="2021-03" db="EMBL/GenBank/DDBJ databases">
        <title>Draft genome sequence of rust myrtle Austropuccinia psidii MF-1, a brazilian biotype.</title>
        <authorList>
            <person name="Quecine M.C."/>
            <person name="Pachon D.M.R."/>
            <person name="Bonatelli M.L."/>
            <person name="Correr F.H."/>
            <person name="Franceschini L.M."/>
            <person name="Leite T.F."/>
            <person name="Margarido G.R.A."/>
            <person name="Almeida C.A."/>
            <person name="Ferrarezi J.A."/>
            <person name="Labate C.A."/>
        </authorList>
    </citation>
    <scope>NUCLEOTIDE SEQUENCE</scope>
    <source>
        <strain evidence="2">MF-1</strain>
    </source>
</reference>
<evidence type="ECO:0000313" key="3">
    <source>
        <dbReference type="Proteomes" id="UP000765509"/>
    </source>
</evidence>
<dbReference type="EMBL" id="AVOT02050947">
    <property type="protein sequence ID" value="MBW0545987.1"/>
    <property type="molecule type" value="Genomic_DNA"/>
</dbReference>